<feature type="binding site" evidence="5">
    <location>
        <position position="428"/>
    </location>
    <ligand>
        <name>Mn(2+)</name>
        <dbReference type="ChEBI" id="CHEBI:29035"/>
        <label>2</label>
    </ligand>
</feature>
<evidence type="ECO:0000256" key="6">
    <source>
        <dbReference type="SAM" id="SignalP"/>
    </source>
</evidence>
<proteinExistence type="inferred from homology"/>
<dbReference type="PANTHER" id="PTHR11014">
    <property type="entry name" value="PEPTIDASE M20 FAMILY MEMBER"/>
    <property type="match status" value="1"/>
</dbReference>
<gene>
    <name evidence="7" type="ORF">QVD17_10260</name>
</gene>
<dbReference type="GO" id="GO:0046872">
    <property type="term" value="F:metal ion binding"/>
    <property type="evidence" value="ECO:0007669"/>
    <property type="project" value="UniProtKB-KW"/>
</dbReference>
<dbReference type="Gene3D" id="3.40.630.10">
    <property type="entry name" value="Zn peptidases"/>
    <property type="match status" value="1"/>
</dbReference>
<evidence type="ECO:0000313" key="8">
    <source>
        <dbReference type="Proteomes" id="UP001229421"/>
    </source>
</evidence>
<organism evidence="7 8">
    <name type="scientific">Tagetes erecta</name>
    <name type="common">African marigold</name>
    <dbReference type="NCBI Taxonomy" id="13708"/>
    <lineage>
        <taxon>Eukaryota</taxon>
        <taxon>Viridiplantae</taxon>
        <taxon>Streptophyta</taxon>
        <taxon>Embryophyta</taxon>
        <taxon>Tracheophyta</taxon>
        <taxon>Spermatophyta</taxon>
        <taxon>Magnoliopsida</taxon>
        <taxon>eudicotyledons</taxon>
        <taxon>Gunneridae</taxon>
        <taxon>Pentapetalae</taxon>
        <taxon>asterids</taxon>
        <taxon>campanulids</taxon>
        <taxon>Asterales</taxon>
        <taxon>Asteraceae</taxon>
        <taxon>Asteroideae</taxon>
        <taxon>Heliantheae alliance</taxon>
        <taxon>Tageteae</taxon>
        <taxon>Tagetes</taxon>
    </lineage>
</organism>
<dbReference type="SUPFAM" id="SSF55031">
    <property type="entry name" value="Bacterial exopeptidase dimerisation domain"/>
    <property type="match status" value="1"/>
</dbReference>
<evidence type="ECO:0000256" key="3">
    <source>
        <dbReference type="ARBA" id="ARBA00022801"/>
    </source>
</evidence>
<dbReference type="GO" id="GO:0016787">
    <property type="term" value="F:hydrolase activity"/>
    <property type="evidence" value="ECO:0007669"/>
    <property type="project" value="UniProtKB-KW"/>
</dbReference>
<name>A0AAD8NZB6_TARER</name>
<feature type="binding site" evidence="5">
    <location>
        <position position="234"/>
    </location>
    <ligand>
        <name>Mn(2+)</name>
        <dbReference type="ChEBI" id="CHEBI:29035"/>
        <label>2</label>
    </ligand>
</feature>
<feature type="binding site" evidence="5">
    <location>
        <position position="176"/>
    </location>
    <ligand>
        <name>Mn(2+)</name>
        <dbReference type="ChEBI" id="CHEBI:29035"/>
        <label>2</label>
    </ligand>
</feature>
<keyword evidence="3" id="KW-0378">Hydrolase</keyword>
<dbReference type="GO" id="GO:0009694">
    <property type="term" value="P:jasmonic acid metabolic process"/>
    <property type="evidence" value="ECO:0007669"/>
    <property type="project" value="TreeGrafter"/>
</dbReference>
<evidence type="ECO:0008006" key="9">
    <source>
        <dbReference type="Google" id="ProtNLM"/>
    </source>
</evidence>
<keyword evidence="4 5" id="KW-0464">Manganese</keyword>
<feature type="signal peptide" evidence="6">
    <location>
        <begin position="1"/>
        <end position="20"/>
    </location>
</feature>
<evidence type="ECO:0000256" key="1">
    <source>
        <dbReference type="ARBA" id="ARBA00006153"/>
    </source>
</evidence>
<dbReference type="Gene3D" id="3.30.70.360">
    <property type="match status" value="1"/>
</dbReference>
<feature type="binding site" evidence="5">
    <location>
        <position position="210"/>
    </location>
    <ligand>
        <name>Mn(2+)</name>
        <dbReference type="ChEBI" id="CHEBI:29035"/>
        <label>2</label>
    </ligand>
</feature>
<dbReference type="FunFam" id="3.30.70.360:FF:000001">
    <property type="entry name" value="N-acetyldiaminopimelate deacetylase"/>
    <property type="match status" value="1"/>
</dbReference>
<dbReference type="InterPro" id="IPR036264">
    <property type="entry name" value="Bact_exopeptidase_dim_dom"/>
</dbReference>
<comment type="caution">
    <text evidence="7">The sequence shown here is derived from an EMBL/GenBank/DDBJ whole genome shotgun (WGS) entry which is preliminary data.</text>
</comment>
<dbReference type="InterPro" id="IPR044757">
    <property type="entry name" value="ILR1-like_Hyd"/>
</dbReference>
<reference evidence="7" key="1">
    <citation type="journal article" date="2023" name="bioRxiv">
        <title>Improved chromosome-level genome assembly for marigold (Tagetes erecta).</title>
        <authorList>
            <person name="Jiang F."/>
            <person name="Yuan L."/>
            <person name="Wang S."/>
            <person name="Wang H."/>
            <person name="Xu D."/>
            <person name="Wang A."/>
            <person name="Fan W."/>
        </authorList>
    </citation>
    <scope>NUCLEOTIDE SEQUENCE</scope>
    <source>
        <strain evidence="7">WSJ</strain>
        <tissue evidence="7">Leaf</tissue>
    </source>
</reference>
<keyword evidence="8" id="KW-1185">Reference proteome</keyword>
<dbReference type="Proteomes" id="UP001229421">
    <property type="component" value="Unassembled WGS sequence"/>
</dbReference>
<keyword evidence="5" id="KW-0479">Metal-binding</keyword>
<evidence type="ECO:0000313" key="7">
    <source>
        <dbReference type="EMBL" id="KAK1433350.1"/>
    </source>
</evidence>
<keyword evidence="2 6" id="KW-0732">Signal</keyword>
<dbReference type="EMBL" id="JAUHHV010000002">
    <property type="protein sequence ID" value="KAK1433350.1"/>
    <property type="molecule type" value="Genomic_DNA"/>
</dbReference>
<feature type="chain" id="PRO_5041967834" description="Peptidase M20 dimerisation domain-containing protein" evidence="6">
    <location>
        <begin position="21"/>
        <end position="459"/>
    </location>
</feature>
<comment type="similarity">
    <text evidence="1">Belongs to the peptidase M20 family.</text>
</comment>
<feature type="binding site" evidence="5">
    <location>
        <position position="174"/>
    </location>
    <ligand>
        <name>Mn(2+)</name>
        <dbReference type="ChEBI" id="CHEBI:29035"/>
        <label>2</label>
    </ligand>
</feature>
<comment type="cofactor">
    <cofactor evidence="5">
        <name>Mn(2+)</name>
        <dbReference type="ChEBI" id="CHEBI:29035"/>
    </cofactor>
    <text evidence="5">The Mn(2+) ion enhances activity.</text>
</comment>
<dbReference type="AlphaFoldDB" id="A0AAD8NZB6"/>
<dbReference type="SUPFAM" id="SSF53187">
    <property type="entry name" value="Zn-dependent exopeptidases"/>
    <property type="match status" value="1"/>
</dbReference>
<protein>
    <recommendedName>
        <fullName evidence="9">Peptidase M20 dimerisation domain-containing protein</fullName>
    </recommendedName>
</protein>
<dbReference type="PIRSF" id="PIRSF005962">
    <property type="entry name" value="Pept_M20D_amidohydro"/>
    <property type="match status" value="1"/>
</dbReference>
<dbReference type="Pfam" id="PF01546">
    <property type="entry name" value="Peptidase_M20"/>
    <property type="match status" value="1"/>
</dbReference>
<dbReference type="NCBIfam" id="TIGR01891">
    <property type="entry name" value="amidohydrolases"/>
    <property type="match status" value="1"/>
</dbReference>
<evidence type="ECO:0000256" key="5">
    <source>
        <dbReference type="PIRSR" id="PIRSR005962-1"/>
    </source>
</evidence>
<dbReference type="GO" id="GO:0009850">
    <property type="term" value="P:auxin metabolic process"/>
    <property type="evidence" value="ECO:0007669"/>
    <property type="project" value="InterPro"/>
</dbReference>
<accession>A0AAD8NZB6</accession>
<evidence type="ECO:0000256" key="4">
    <source>
        <dbReference type="ARBA" id="ARBA00023211"/>
    </source>
</evidence>
<dbReference type="InterPro" id="IPR017439">
    <property type="entry name" value="Amidohydrolase"/>
</dbReference>
<dbReference type="InterPro" id="IPR002933">
    <property type="entry name" value="Peptidase_M20"/>
</dbReference>
<dbReference type="CDD" id="cd08017">
    <property type="entry name" value="M20_IAA_Hyd"/>
    <property type="match status" value="1"/>
</dbReference>
<dbReference type="PANTHER" id="PTHR11014:SF62">
    <property type="entry name" value="IAA-AMINO ACID HYDROLASE ILR1-LIKE 6"/>
    <property type="match status" value="1"/>
</dbReference>
<sequence>MNHRKTLLPLFFSIFTLTTATNDHISSYLKPTCSQTTDAIATTTLRNITPLVFPVLEHKNQASCREWSQACSEEILSMSKQPENVEWLKSLRRRIHEHPELAFQEFETSKLIRSELNKLDIGYRFPLAVTGVLATIGTGEPPFVAIRADMDALPIQEAVEWEHKSKIAGKMHACGHDAHVTMLLGAAKILKSREHFLKGTVVLIFQPAEEAGNGAKRMMGDGALDRVEAIFAAHVSHQHPTGVIGSRPGPLLAGCGFFKAVIQGRTRNPVLAASAAVISLQGIVSRESNPLDSQVVSVTTFDGGDDPNVMPDFVVLKGTLRAFSNTSFYQLIRRIQEVIIQQASVFKCSATVDFFEKESTIYPPTINNDKMYEHVRKVATELVGPTGFTVVPPMMGAEDFSFYSEAIPAAFFYIGIMNETLGSTHTGHSPYFMIDEDVLPIGAATHAAIAERYLNEHTK</sequence>
<evidence type="ECO:0000256" key="2">
    <source>
        <dbReference type="ARBA" id="ARBA00022729"/>
    </source>
</evidence>